<name>A0A923IYZ4_9ACTO</name>
<protein>
    <submittedName>
        <fullName evidence="3">Sulfoquinovose isomerase</fullName>
        <ecNumber evidence="3">5.3.1.31</ecNumber>
    </submittedName>
</protein>
<dbReference type="PANTHER" id="PTHR15108">
    <property type="entry name" value="N-ACYLGLUCOSAMINE-2-EPIMERASE"/>
    <property type="match status" value="1"/>
</dbReference>
<dbReference type="GO" id="GO:0061593">
    <property type="term" value="F:sulfoquinovose isomerase activity"/>
    <property type="evidence" value="ECO:0007669"/>
    <property type="project" value="UniProtKB-EC"/>
</dbReference>
<evidence type="ECO:0000313" key="3">
    <source>
        <dbReference type="EMBL" id="MBB6335705.1"/>
    </source>
</evidence>
<evidence type="ECO:0000256" key="1">
    <source>
        <dbReference type="ARBA" id="ARBA00008558"/>
    </source>
</evidence>
<dbReference type="EMBL" id="JACHMK010000001">
    <property type="protein sequence ID" value="MBB6335705.1"/>
    <property type="molecule type" value="Genomic_DNA"/>
</dbReference>
<organism evidence="3 4">
    <name type="scientific">Schaalia hyovaginalis</name>
    <dbReference type="NCBI Taxonomy" id="29316"/>
    <lineage>
        <taxon>Bacteria</taxon>
        <taxon>Bacillati</taxon>
        <taxon>Actinomycetota</taxon>
        <taxon>Actinomycetes</taxon>
        <taxon>Actinomycetales</taxon>
        <taxon>Actinomycetaceae</taxon>
        <taxon>Schaalia</taxon>
    </lineage>
</organism>
<evidence type="ECO:0000256" key="2">
    <source>
        <dbReference type="ARBA" id="ARBA00023235"/>
    </source>
</evidence>
<dbReference type="SUPFAM" id="SSF48208">
    <property type="entry name" value="Six-hairpin glycosidases"/>
    <property type="match status" value="1"/>
</dbReference>
<accession>A0A923IYZ4</accession>
<comment type="similarity">
    <text evidence="1">Belongs to the N-acylglucosamine 2-epimerase family.</text>
</comment>
<dbReference type="Proteomes" id="UP000617426">
    <property type="component" value="Unassembled WGS sequence"/>
</dbReference>
<dbReference type="RefSeq" id="WP_184454237.1">
    <property type="nucleotide sequence ID" value="NZ_JACHMK010000001.1"/>
</dbReference>
<comment type="caution">
    <text evidence="3">The sequence shown here is derived from an EMBL/GenBank/DDBJ whole genome shotgun (WGS) entry which is preliminary data.</text>
</comment>
<gene>
    <name evidence="3" type="ORF">HD592_002270</name>
</gene>
<dbReference type="Gene3D" id="1.50.10.10">
    <property type="match status" value="1"/>
</dbReference>
<reference evidence="3" key="1">
    <citation type="submission" date="2020-08" db="EMBL/GenBank/DDBJ databases">
        <title>Sequencing the genomes of 1000 actinobacteria strains.</title>
        <authorList>
            <person name="Klenk H.-P."/>
        </authorList>
    </citation>
    <scope>NUCLEOTIDE SEQUENCE</scope>
    <source>
        <strain evidence="3">DSM 10695</strain>
    </source>
</reference>
<dbReference type="InterPro" id="IPR010819">
    <property type="entry name" value="AGE/CE"/>
</dbReference>
<sequence>MGWFDSVEHNRWLSTQMQALITEAEGAIVPTGFAHLTNEGEPDPTRSIDLAVTARMLYIFSLGVLMGLPGTRRYADHALNSMSRYFRDPVNGGMWVSIKPEPDEEGRGVPWDEEGRVKSQYHMAYVILGLSAATVANRSGAHELLNEVLHDQERHWIEDNGLVRDQYDEAFENVVPVRTNGTLLHTAEAYLAAAEATTDPVWIERAEVMARFAHATASQHDWRLPEYYDGAWAPLNGEPEGLLDGRRVYHGFVTGHALQWTRIALQIRAGLRSLGRPQPEFLDELALELFERSRVDGWRRYEGEPGFATVIDASGNPVVGEDEHQQWVVCEGISATVALRRAHLDDGAQPGEVEHFEHCYRSFLDYVNDYLITQPGRWIRRLGPRNEQVVASKSSRWDVYHAVQAMLAVRVPLWPPYAAALSRGLLDKPEEAPSDKKSWNFFSRR</sequence>
<keyword evidence="2 3" id="KW-0413">Isomerase</keyword>
<dbReference type="EC" id="5.3.1.31" evidence="3"/>
<dbReference type="Pfam" id="PF07221">
    <property type="entry name" value="GlcNAc_2-epim"/>
    <property type="match status" value="1"/>
</dbReference>
<evidence type="ECO:0000313" key="4">
    <source>
        <dbReference type="Proteomes" id="UP000617426"/>
    </source>
</evidence>
<dbReference type="InterPro" id="IPR012341">
    <property type="entry name" value="6hp_glycosidase-like_sf"/>
</dbReference>
<dbReference type="AlphaFoldDB" id="A0A923IYZ4"/>
<dbReference type="GeneID" id="85978486"/>
<keyword evidence="4" id="KW-1185">Reference proteome</keyword>
<dbReference type="GO" id="GO:0005975">
    <property type="term" value="P:carbohydrate metabolic process"/>
    <property type="evidence" value="ECO:0007669"/>
    <property type="project" value="InterPro"/>
</dbReference>
<proteinExistence type="inferred from homology"/>
<dbReference type="InterPro" id="IPR008928">
    <property type="entry name" value="6-hairpin_glycosidase_sf"/>
</dbReference>